<dbReference type="InterPro" id="IPR006175">
    <property type="entry name" value="YjgF/YER057c/UK114"/>
</dbReference>
<dbReference type="SUPFAM" id="SSF55298">
    <property type="entry name" value="YjgF-like"/>
    <property type="match status" value="1"/>
</dbReference>
<keyword evidence="2" id="KW-1185">Reference proteome</keyword>
<dbReference type="PANTHER" id="PTHR11803">
    <property type="entry name" value="2-IMINOBUTANOATE/2-IMINOPROPANOATE DEAMINASE RIDA"/>
    <property type="match status" value="1"/>
</dbReference>
<dbReference type="InterPro" id="IPR035959">
    <property type="entry name" value="RutC-like_sf"/>
</dbReference>
<dbReference type="Gene3D" id="3.30.1330.40">
    <property type="entry name" value="RutC-like"/>
    <property type="match status" value="1"/>
</dbReference>
<organism evidence="1 2">
    <name type="scientific">Congregibacter brevis</name>
    <dbReference type="NCBI Taxonomy" id="3081201"/>
    <lineage>
        <taxon>Bacteria</taxon>
        <taxon>Pseudomonadati</taxon>
        <taxon>Pseudomonadota</taxon>
        <taxon>Gammaproteobacteria</taxon>
        <taxon>Cellvibrionales</taxon>
        <taxon>Halieaceae</taxon>
        <taxon>Congregibacter</taxon>
    </lineage>
</organism>
<evidence type="ECO:0000313" key="1">
    <source>
        <dbReference type="EMBL" id="WOJ97969.1"/>
    </source>
</evidence>
<gene>
    <name evidence="1" type="ORF">R0137_05180</name>
</gene>
<accession>A0ABZ0IHG4</accession>
<proteinExistence type="predicted"/>
<keyword evidence="1" id="KW-0378">Hydrolase</keyword>
<dbReference type="PANTHER" id="PTHR11803:SF39">
    <property type="entry name" value="2-IMINOBUTANOATE_2-IMINOPROPANOATE DEAMINASE"/>
    <property type="match status" value="1"/>
</dbReference>
<sequence>MRQLVFVTLLTLIAVSAVRGAEVSFLNSSGSLSADLPFSEAVRVGDTVYLAGQLGALPGELTVVPGGIVPESRQTLENIRNTLKAHDLDMSDVVKCTVMLADISEWGAFNKVYAEFFSKPFPARSAFAASGLALNARVEVECIAAYSD</sequence>
<reference evidence="1 2" key="1">
    <citation type="submission" date="2023-10" db="EMBL/GenBank/DDBJ databases">
        <title>Two novel species belonging to the OM43/NOR5 clade.</title>
        <authorList>
            <person name="Park M."/>
        </authorList>
    </citation>
    <scope>NUCLEOTIDE SEQUENCE [LARGE SCALE GENOMIC DNA]</scope>
    <source>
        <strain evidence="1 2">IMCC45268</strain>
    </source>
</reference>
<name>A0ABZ0IHG4_9GAMM</name>
<dbReference type="CDD" id="cd00448">
    <property type="entry name" value="YjgF_YER057c_UK114_family"/>
    <property type="match status" value="1"/>
</dbReference>
<dbReference type="Proteomes" id="UP001626549">
    <property type="component" value="Chromosome"/>
</dbReference>
<dbReference type="GO" id="GO:0016787">
    <property type="term" value="F:hydrolase activity"/>
    <property type="evidence" value="ECO:0007669"/>
    <property type="project" value="UniProtKB-KW"/>
</dbReference>
<evidence type="ECO:0000313" key="2">
    <source>
        <dbReference type="Proteomes" id="UP001626549"/>
    </source>
</evidence>
<dbReference type="EMBL" id="CP136865">
    <property type="protein sequence ID" value="WOJ97969.1"/>
    <property type="molecule type" value="Genomic_DNA"/>
</dbReference>
<protein>
    <submittedName>
        <fullName evidence="1">Rid family hydrolase</fullName>
    </submittedName>
</protein>
<dbReference type="RefSeq" id="WP_407329091.1">
    <property type="nucleotide sequence ID" value="NZ_CP136865.1"/>
</dbReference>
<dbReference type="Pfam" id="PF01042">
    <property type="entry name" value="Ribonuc_L-PSP"/>
    <property type="match status" value="1"/>
</dbReference>